<feature type="region of interest" description="Disordered" evidence="1">
    <location>
        <begin position="608"/>
        <end position="658"/>
    </location>
</feature>
<feature type="compositionally biased region" description="Polar residues" evidence="1">
    <location>
        <begin position="670"/>
        <end position="683"/>
    </location>
</feature>
<feature type="compositionally biased region" description="Polar residues" evidence="1">
    <location>
        <begin position="861"/>
        <end position="871"/>
    </location>
</feature>
<feature type="region of interest" description="Disordered" evidence="1">
    <location>
        <begin position="554"/>
        <end position="591"/>
    </location>
</feature>
<proteinExistence type="predicted"/>
<feature type="compositionally biased region" description="Low complexity" evidence="1">
    <location>
        <begin position="719"/>
        <end position="752"/>
    </location>
</feature>
<feature type="region of interest" description="Disordered" evidence="1">
    <location>
        <begin position="83"/>
        <end position="110"/>
    </location>
</feature>
<feature type="compositionally biased region" description="Acidic residues" evidence="1">
    <location>
        <begin position="291"/>
        <end position="307"/>
    </location>
</feature>
<accession>J4G0Z3</accession>
<feature type="region of interest" description="Disordered" evidence="1">
    <location>
        <begin position="493"/>
        <end position="515"/>
    </location>
</feature>
<feature type="region of interest" description="Disordered" evidence="1">
    <location>
        <begin position="670"/>
        <end position="1139"/>
    </location>
</feature>
<feature type="compositionally biased region" description="Basic and acidic residues" evidence="1">
    <location>
        <begin position="85"/>
        <end position="101"/>
    </location>
</feature>
<name>J4G0Z3_9APHY</name>
<organism evidence="2 3">
    <name type="scientific">Fibroporia radiculosa</name>
    <dbReference type="NCBI Taxonomy" id="599839"/>
    <lineage>
        <taxon>Eukaryota</taxon>
        <taxon>Fungi</taxon>
        <taxon>Dikarya</taxon>
        <taxon>Basidiomycota</taxon>
        <taxon>Agaricomycotina</taxon>
        <taxon>Agaricomycetes</taxon>
        <taxon>Polyporales</taxon>
        <taxon>Fibroporiaceae</taxon>
        <taxon>Fibroporia</taxon>
    </lineage>
</organism>
<dbReference type="STRING" id="599839.J4G0Z3"/>
<protein>
    <submittedName>
        <fullName evidence="2">Uncharacterized protein</fullName>
    </submittedName>
</protein>
<dbReference type="HOGENOM" id="CLU_262737_0_0_1"/>
<feature type="region of interest" description="Disordered" evidence="1">
    <location>
        <begin position="170"/>
        <end position="408"/>
    </location>
</feature>
<evidence type="ECO:0000313" key="3">
    <source>
        <dbReference type="Proteomes" id="UP000006352"/>
    </source>
</evidence>
<dbReference type="OrthoDB" id="9451547at2759"/>
<dbReference type="AlphaFoldDB" id="J4G0Z3"/>
<feature type="compositionally biased region" description="Polar residues" evidence="1">
    <location>
        <begin position="753"/>
        <end position="770"/>
    </location>
</feature>
<feature type="compositionally biased region" description="Polar residues" evidence="1">
    <location>
        <begin position="779"/>
        <end position="790"/>
    </location>
</feature>
<dbReference type="GeneID" id="24094314"/>
<feature type="compositionally biased region" description="Polar residues" evidence="1">
    <location>
        <begin position="1053"/>
        <end position="1073"/>
    </location>
</feature>
<feature type="compositionally biased region" description="Low complexity" evidence="1">
    <location>
        <begin position="618"/>
        <end position="640"/>
    </location>
</feature>
<feature type="compositionally biased region" description="Basic residues" evidence="1">
    <location>
        <begin position="344"/>
        <end position="354"/>
    </location>
</feature>
<keyword evidence="3" id="KW-1185">Reference proteome</keyword>
<feature type="compositionally biased region" description="Polar residues" evidence="1">
    <location>
        <begin position="813"/>
        <end position="838"/>
    </location>
</feature>
<feature type="compositionally biased region" description="Polar residues" evidence="1">
    <location>
        <begin position="179"/>
        <end position="190"/>
    </location>
</feature>
<dbReference type="RefSeq" id="XP_012178686.1">
    <property type="nucleotide sequence ID" value="XM_012323296.1"/>
</dbReference>
<sequence length="1139" mass="118845">MPDDSSDILGGRLRVSQHGSPRQVPPFLWLGIALFSLYLVIRYGIPQYRQWRDQAHRKGVRRRYGIPDSDHRPFNVAYASVYQGQRREPETEDQLRPRRSEPLQQAFRPASTMDGSYMRHRAHHSSDHRNITIGVGTSAAGSSMQQGTYPSTSYSAPAVDYASDLPAQAQNDAHDDVPTSATMSQSSSNDVLAASMKINGKHDRDEEPIPFSDKKSRVSKGRPVASSDDEIDDSERSDIGMEVDEEALEPPKRGSKRSANVDDDESIEAIRANGRDKRARKVSRETASELSDLEMYDEDMDADELGELEPISRGKKRDRDEAGSTFGGDGSMTDDDNDEGDGKSRRHRKRRTVWRKNLDTASRGQKRGRDVEAFDSDEDSDRPKRRDTRKKRGKKGHAPDNLTVDAPLSVDPLCKGRRIGEKWEVNGVRFKVGPNGQRLRQELVKKSRSRFPMPKDSQHPDRRANLDIYVEVWLSEEEYNAAKERNELAWQDSPLDLVEPSTPGDIPDSPTRAGKNLLWMSTNTLQDSPVPSKGPFRQSIAANVSLRINPFQQSMASPARRVSSVYQVTVPPTPDSPKLKSSRSYSKWEKQDLEAAAMSKIREKAQMEATQAAEAKKAVTPSAAALASVPAPGPLPASSSLTFGKPAEQLGAKNDQKPVASSLFSAPLTIGSSTSSPLTSNIPTAAAAAGAAQTSVPSISFSLPPAPITGAAKDKPTGPATFTFGPSSSSTPTATPQGSAVGGPAPSAGPLSQTSASGNSVTSTNFSGGSMTPFGAPSVGSSAASTTKPTLSFAVPSGINTSESVAKGAEQGKATQTLSGPSSLNRLGGTSTTATPGSIFSFGKPAASDTTGPANTVPAAPSSSDANTSSAPGALKFSFGVSGKTSSTTSVSAPGPAATPVPATPAATGGDATKPTFAFGVSSAPAPSTSTPASTPTTKPTFSFGNTSQANTSTTLGTTTNPLTAPKSAFSLGTPGSSSSSTLSTTPMSLPASGSIFGGASSTNNAAPSTTGPSQSTFKFGLTGGSTATPVFSSSTTPSASASTSAPKPAITFGTTSSMAPSNTTALSSTAGETQKPALSFNFGGTGTSAFGAPTAAASPFGNVKQSPSAFGFPNPPSSSSAPSPFTFGSSNANQNSKQ</sequence>
<gene>
    <name evidence="2" type="ORF">FIBRA_01421</name>
</gene>
<feature type="compositionally biased region" description="Low complexity" evidence="1">
    <location>
        <begin position="1107"/>
        <end position="1131"/>
    </location>
</feature>
<feature type="compositionally biased region" description="Low complexity" evidence="1">
    <location>
        <begin position="1026"/>
        <end position="1050"/>
    </location>
</feature>
<evidence type="ECO:0000313" key="2">
    <source>
        <dbReference type="EMBL" id="CCL99403.1"/>
    </source>
</evidence>
<reference evidence="2 3" key="1">
    <citation type="journal article" date="2012" name="Appl. Environ. Microbiol.">
        <title>Short-read sequencing for genomic analysis of the brown rot fungus Fibroporia radiculosa.</title>
        <authorList>
            <person name="Tang J.D."/>
            <person name="Perkins A.D."/>
            <person name="Sonstegard T.S."/>
            <person name="Schroeder S.G."/>
            <person name="Burgess S.C."/>
            <person name="Diehl S.V."/>
        </authorList>
    </citation>
    <scope>NUCLEOTIDE SEQUENCE [LARGE SCALE GENOMIC DNA]</scope>
    <source>
        <strain evidence="2 3">TFFH 294</strain>
    </source>
</reference>
<feature type="compositionally biased region" description="Low complexity" evidence="1">
    <location>
        <begin position="876"/>
        <end position="896"/>
    </location>
</feature>
<feature type="compositionally biased region" description="Polar residues" evidence="1">
    <location>
        <begin position="139"/>
        <end position="155"/>
    </location>
</feature>
<feature type="compositionally biased region" description="Basic and acidic residues" evidence="1">
    <location>
        <begin position="200"/>
        <end position="216"/>
    </location>
</feature>
<feature type="compositionally biased region" description="Basic residues" evidence="1">
    <location>
        <begin position="383"/>
        <end position="396"/>
    </location>
</feature>
<feature type="compositionally biased region" description="Polar residues" evidence="1">
    <location>
        <begin position="1000"/>
        <end position="1018"/>
    </location>
</feature>
<feature type="compositionally biased region" description="Low complexity" evidence="1">
    <location>
        <begin position="904"/>
        <end position="913"/>
    </location>
</feature>
<evidence type="ECO:0000256" key="1">
    <source>
        <dbReference type="SAM" id="MobiDB-lite"/>
    </source>
</evidence>
<dbReference type="Proteomes" id="UP000006352">
    <property type="component" value="Unassembled WGS sequence"/>
</dbReference>
<feature type="region of interest" description="Disordered" evidence="1">
    <location>
        <begin position="123"/>
        <end position="155"/>
    </location>
</feature>
<dbReference type="EMBL" id="HE796932">
    <property type="protein sequence ID" value="CCL99403.1"/>
    <property type="molecule type" value="Genomic_DNA"/>
</dbReference>
<dbReference type="InParanoid" id="J4G0Z3"/>
<feature type="region of interest" description="Disordered" evidence="1">
    <location>
        <begin position="439"/>
        <end position="462"/>
    </location>
</feature>
<feature type="compositionally biased region" description="Low complexity" evidence="1">
    <location>
        <begin position="922"/>
        <end position="993"/>
    </location>
</feature>
<feature type="region of interest" description="Disordered" evidence="1">
    <location>
        <begin position="1"/>
        <end position="21"/>
    </location>
</feature>